<accession>A0A372L633</accession>
<dbReference type="RefSeq" id="WP_117324552.1">
    <property type="nucleotide sequence ID" value="NZ_QVTD01000026.1"/>
</dbReference>
<name>A0A372L633_9BACI</name>
<keyword evidence="2" id="KW-0805">Transcription regulation</keyword>
<evidence type="ECO:0000256" key="5">
    <source>
        <dbReference type="PROSITE-ProRule" id="PRU00335"/>
    </source>
</evidence>
<dbReference type="FunFam" id="1.10.10.60:FF:000141">
    <property type="entry name" value="TetR family transcriptional regulator"/>
    <property type="match status" value="1"/>
</dbReference>
<evidence type="ECO:0000259" key="6">
    <source>
        <dbReference type="PROSITE" id="PS50977"/>
    </source>
</evidence>
<evidence type="ECO:0000256" key="2">
    <source>
        <dbReference type="ARBA" id="ARBA00023015"/>
    </source>
</evidence>
<proteinExistence type="predicted"/>
<evidence type="ECO:0000256" key="3">
    <source>
        <dbReference type="ARBA" id="ARBA00023125"/>
    </source>
</evidence>
<gene>
    <name evidence="7" type="ORF">D0466_21530</name>
</gene>
<dbReference type="InterPro" id="IPR009057">
    <property type="entry name" value="Homeodomain-like_sf"/>
</dbReference>
<keyword evidence="1" id="KW-0678">Repressor</keyword>
<keyword evidence="3 5" id="KW-0238">DNA-binding</keyword>
<keyword evidence="8" id="KW-1185">Reference proteome</keyword>
<dbReference type="PROSITE" id="PS50977">
    <property type="entry name" value="HTH_TETR_2"/>
    <property type="match status" value="1"/>
</dbReference>
<dbReference type="SUPFAM" id="SSF46689">
    <property type="entry name" value="Homeodomain-like"/>
    <property type="match status" value="1"/>
</dbReference>
<evidence type="ECO:0000313" key="8">
    <source>
        <dbReference type="Proteomes" id="UP000262939"/>
    </source>
</evidence>
<dbReference type="OrthoDB" id="9812993at2"/>
<dbReference type="PRINTS" id="PR00455">
    <property type="entry name" value="HTHTETR"/>
</dbReference>
<feature type="domain" description="HTH tetR-type" evidence="6">
    <location>
        <begin position="2"/>
        <end position="62"/>
    </location>
</feature>
<protein>
    <submittedName>
        <fullName evidence="7">TetR/AcrR family transcriptional regulator</fullName>
    </submittedName>
</protein>
<reference evidence="7 8" key="1">
    <citation type="submission" date="2018-08" db="EMBL/GenBank/DDBJ databases">
        <title>Bacillus chawlae sp. nov., Bacillus glennii sp. nov., and Bacillus saganii sp. nov. Isolated from the Vehicle Assembly Building at Kennedy Space Center where the Viking Spacecraft were Assembled.</title>
        <authorList>
            <person name="Seuylemezian A."/>
            <person name="Vaishampayan P."/>
        </authorList>
    </citation>
    <scope>NUCLEOTIDE SEQUENCE [LARGE SCALE GENOMIC DNA]</scope>
    <source>
        <strain evidence="7 8">V44-8</strain>
    </source>
</reference>
<dbReference type="GO" id="GO:0045892">
    <property type="term" value="P:negative regulation of DNA-templated transcription"/>
    <property type="evidence" value="ECO:0007669"/>
    <property type="project" value="UniProtKB-ARBA"/>
</dbReference>
<keyword evidence="4" id="KW-0804">Transcription</keyword>
<organism evidence="7 8">
    <name type="scientific">Peribacillus glennii</name>
    <dbReference type="NCBI Taxonomy" id="2303991"/>
    <lineage>
        <taxon>Bacteria</taxon>
        <taxon>Bacillati</taxon>
        <taxon>Bacillota</taxon>
        <taxon>Bacilli</taxon>
        <taxon>Bacillales</taxon>
        <taxon>Bacillaceae</taxon>
        <taxon>Peribacillus</taxon>
    </lineage>
</organism>
<dbReference type="PANTHER" id="PTHR43479:SF22">
    <property type="entry name" value="TRANSCRIPTIONAL REGULATOR, TETR FAMILY"/>
    <property type="match status" value="1"/>
</dbReference>
<dbReference type="PANTHER" id="PTHR43479">
    <property type="entry name" value="ACREF/ENVCD OPERON REPRESSOR-RELATED"/>
    <property type="match status" value="1"/>
</dbReference>
<feature type="DNA-binding region" description="H-T-H motif" evidence="5">
    <location>
        <begin position="25"/>
        <end position="44"/>
    </location>
</feature>
<comment type="caution">
    <text evidence="7">The sequence shown here is derived from an EMBL/GenBank/DDBJ whole genome shotgun (WGS) entry which is preliminary data.</text>
</comment>
<dbReference type="GO" id="GO:0003677">
    <property type="term" value="F:DNA binding"/>
    <property type="evidence" value="ECO:0007669"/>
    <property type="project" value="UniProtKB-UniRule"/>
</dbReference>
<dbReference type="InterPro" id="IPR001647">
    <property type="entry name" value="HTH_TetR"/>
</dbReference>
<dbReference type="AlphaFoldDB" id="A0A372L633"/>
<dbReference type="Pfam" id="PF00440">
    <property type="entry name" value="TetR_N"/>
    <property type="match status" value="1"/>
</dbReference>
<dbReference type="Gene3D" id="1.10.357.10">
    <property type="entry name" value="Tetracycline Repressor, domain 2"/>
    <property type="match status" value="1"/>
</dbReference>
<dbReference type="InterPro" id="IPR050624">
    <property type="entry name" value="HTH-type_Tx_Regulator"/>
</dbReference>
<dbReference type="Proteomes" id="UP000262939">
    <property type="component" value="Unassembled WGS sequence"/>
</dbReference>
<evidence type="ECO:0000256" key="4">
    <source>
        <dbReference type="ARBA" id="ARBA00023163"/>
    </source>
</evidence>
<dbReference type="EMBL" id="QVTD01000026">
    <property type="protein sequence ID" value="RFU60432.1"/>
    <property type="molecule type" value="Genomic_DNA"/>
</dbReference>
<sequence length="283" mass="32889">MKEKEKVIMEAAIKLFGKKGYDATSVQEIVNEAGISKGAFYLYYKSKQALLLAIFQYYYDGFITEFEDLKGQDLPPRQLFIKQIETQYRFILGQKEFLIMQARERVFNESIGQMLNKMRNVITQSHKQSLSAVYGAQIEPYVWDLTMLVQGMMHPYLELLIFDKIEMDLFDLGKYILQQTDQLAEGFINSESSPLLTEDIVMDMELPFHKVTIDKGDLLAAIQEAKEKYSKSKDLLITIEVLEEEIKKEEPRIPVIEGMLANLKKENKLKRLQTQINDVFNLQ</sequence>
<evidence type="ECO:0000256" key="1">
    <source>
        <dbReference type="ARBA" id="ARBA00022491"/>
    </source>
</evidence>
<evidence type="ECO:0000313" key="7">
    <source>
        <dbReference type="EMBL" id="RFU60432.1"/>
    </source>
</evidence>